<dbReference type="Pfam" id="PF04375">
    <property type="entry name" value="HemX"/>
    <property type="match status" value="1"/>
</dbReference>
<dbReference type="GO" id="GO:0032259">
    <property type="term" value="P:methylation"/>
    <property type="evidence" value="ECO:0007669"/>
    <property type="project" value="UniProtKB-KW"/>
</dbReference>
<protein>
    <submittedName>
        <fullName evidence="3">Uroporphyrin-3 C-methyltransferase</fullName>
    </submittedName>
</protein>
<feature type="compositionally biased region" description="Polar residues" evidence="1">
    <location>
        <begin position="1"/>
        <end position="10"/>
    </location>
</feature>
<dbReference type="GO" id="GO:0008168">
    <property type="term" value="F:methyltransferase activity"/>
    <property type="evidence" value="ECO:0007669"/>
    <property type="project" value="UniProtKB-KW"/>
</dbReference>
<keyword evidence="3" id="KW-0489">Methyltransferase</keyword>
<dbReference type="EMBL" id="FNIJ01000003">
    <property type="protein sequence ID" value="SDN46326.1"/>
    <property type="molecule type" value="Genomic_DNA"/>
</dbReference>
<proteinExistence type="predicted"/>
<evidence type="ECO:0000313" key="4">
    <source>
        <dbReference type="Proteomes" id="UP000242957"/>
    </source>
</evidence>
<feature type="transmembrane region" description="Helical" evidence="2">
    <location>
        <begin position="27"/>
        <end position="50"/>
    </location>
</feature>
<feature type="compositionally biased region" description="Low complexity" evidence="1">
    <location>
        <begin position="357"/>
        <end position="378"/>
    </location>
</feature>
<dbReference type="AlphaFoldDB" id="A0A1H0BKY6"/>
<evidence type="ECO:0000313" key="3">
    <source>
        <dbReference type="EMBL" id="SDN46326.1"/>
    </source>
</evidence>
<dbReference type="OrthoDB" id="5739852at2"/>
<dbReference type="PANTHER" id="PTHR38043">
    <property type="entry name" value="PROTEIN HEMX"/>
    <property type="match status" value="1"/>
</dbReference>
<evidence type="ECO:0000256" key="1">
    <source>
        <dbReference type="SAM" id="MobiDB-lite"/>
    </source>
</evidence>
<sequence length="385" mass="42186">MSEVVTPQDTPESKPAQSEPPRSGKGAGALALLALLVGGAGLAVGGWGVWQMQKLQANDQQRMAQLDEARGQAQTLLQRDQALSARLDALPTADELETRRRLVVELQGDQQQLAKQLKQLVGMGRQQWRLAEAEHLLRLASLRLSALQDVESAAELVQGADDILRVHNDPGSFAARAALAKSLEALRSLPRPDRTGLFLQLAALRDQAAQLQPLNPAFKPEEGGQTSNVAWGDGSSTWDQWWERISRFVRIDFNAGQDIRPLLSGQQLTRVRLAVSLSLEQAQWAALNGRQEVYQTALKQARQIVSDFFNTELADSRALVLRLDELAAQPVSVQTPDLGPALTALQAYLARRDAAVAQQEQQVQQQEQQPPQEQPAAAEDGENRP</sequence>
<gene>
    <name evidence="3" type="ORF">SAMN05216193_103107</name>
</gene>
<dbReference type="InterPro" id="IPR007470">
    <property type="entry name" value="HemX"/>
</dbReference>
<organism evidence="3 4">
    <name type="scientific">Pseudomonas jinjuensis</name>
    <dbReference type="NCBI Taxonomy" id="198616"/>
    <lineage>
        <taxon>Bacteria</taxon>
        <taxon>Pseudomonadati</taxon>
        <taxon>Pseudomonadota</taxon>
        <taxon>Gammaproteobacteria</taxon>
        <taxon>Pseudomonadales</taxon>
        <taxon>Pseudomonadaceae</taxon>
        <taxon>Pseudomonas</taxon>
    </lineage>
</organism>
<dbReference type="PANTHER" id="PTHR38043:SF1">
    <property type="entry name" value="PROTEIN HEMX"/>
    <property type="match status" value="1"/>
</dbReference>
<feature type="region of interest" description="Disordered" evidence="1">
    <location>
        <begin position="1"/>
        <end position="25"/>
    </location>
</feature>
<keyword evidence="2" id="KW-0812">Transmembrane</keyword>
<keyword evidence="4" id="KW-1185">Reference proteome</keyword>
<keyword evidence="2" id="KW-0472">Membrane</keyword>
<name>A0A1H0BKY6_9PSED</name>
<reference evidence="4" key="1">
    <citation type="submission" date="2016-10" db="EMBL/GenBank/DDBJ databases">
        <authorList>
            <person name="Varghese N."/>
            <person name="Submissions S."/>
        </authorList>
    </citation>
    <scope>NUCLEOTIDE SEQUENCE [LARGE SCALE GENOMIC DNA]</scope>
    <source>
        <strain evidence="4">JCM 21621</strain>
    </source>
</reference>
<dbReference type="RefSeq" id="WP_084313831.1">
    <property type="nucleotide sequence ID" value="NZ_FNIJ01000003.1"/>
</dbReference>
<keyword evidence="3" id="KW-0808">Transferase</keyword>
<keyword evidence="2" id="KW-1133">Transmembrane helix</keyword>
<accession>A0A1H0BKY6</accession>
<dbReference type="Proteomes" id="UP000242957">
    <property type="component" value="Unassembled WGS sequence"/>
</dbReference>
<evidence type="ECO:0000256" key="2">
    <source>
        <dbReference type="SAM" id="Phobius"/>
    </source>
</evidence>
<feature type="region of interest" description="Disordered" evidence="1">
    <location>
        <begin position="357"/>
        <end position="385"/>
    </location>
</feature>
<dbReference type="STRING" id="198616.SAMN05216193_103107"/>